<dbReference type="PANTHER" id="PTHR43646">
    <property type="entry name" value="GLYCOSYLTRANSFERASE"/>
    <property type="match status" value="1"/>
</dbReference>
<evidence type="ECO:0000313" key="8">
    <source>
        <dbReference type="EMBL" id="WZF89313.1"/>
    </source>
</evidence>
<dbReference type="Proteomes" id="UP001475781">
    <property type="component" value="Chromosome"/>
</dbReference>
<dbReference type="Pfam" id="PF00535">
    <property type="entry name" value="Glycos_transf_2"/>
    <property type="match status" value="1"/>
</dbReference>
<evidence type="ECO:0000256" key="1">
    <source>
        <dbReference type="ARBA" id="ARBA00004236"/>
    </source>
</evidence>
<feature type="domain" description="Glycosyltransferase 2-like" evidence="7">
    <location>
        <begin position="17"/>
        <end position="172"/>
    </location>
</feature>
<keyword evidence="3" id="KW-0328">Glycosyltransferase</keyword>
<dbReference type="InterPro" id="IPR029044">
    <property type="entry name" value="Nucleotide-diphossugar_trans"/>
</dbReference>
<keyword evidence="2" id="KW-1003">Cell membrane</keyword>
<keyword evidence="9" id="KW-1185">Reference proteome</keyword>
<comment type="subcellular location">
    <subcellularLocation>
        <location evidence="1">Cell membrane</location>
    </subcellularLocation>
</comment>
<accession>A0ABZ2W3U0</accession>
<evidence type="ECO:0000256" key="3">
    <source>
        <dbReference type="ARBA" id="ARBA00022676"/>
    </source>
</evidence>
<keyword evidence="4" id="KW-0808">Transferase</keyword>
<evidence type="ECO:0000256" key="5">
    <source>
        <dbReference type="ARBA" id="ARBA00023136"/>
    </source>
</evidence>
<sequence>MDGQKQSSEDKKPLSISVIMPVYNGIGFIRQSLPPLVAMKERGEVLEVIVVDDTSSDDTPHVARSLGAQVMPSGGRLGPGAARNVAAREAKGDILWFIDADVVVHDDAARVMLAGFDEPGVVGVFGSYDDKPPAQNFLSQYKNLVHHYYHQRARKEASTFWSGCGAIRKEAFLRQGGFDVEMFKRPSIEDIELGYRLLESEGTLLLLTNLQCTHLKEWRLINLIHTEVFCRAIPWARLMLSRGGLDNDLNVGVNERIKAVLAGFLVLTTLFALGGLLSWLYPVLVVTVVVYANWDILQLFYQRKGLWFALKGLLFHQVYYLYSASAFVWALTGTKLGILK</sequence>
<evidence type="ECO:0000259" key="7">
    <source>
        <dbReference type="Pfam" id="PF00535"/>
    </source>
</evidence>
<feature type="transmembrane region" description="Helical" evidence="6">
    <location>
        <begin position="259"/>
        <end position="277"/>
    </location>
</feature>
<keyword evidence="6" id="KW-0812">Transmembrane</keyword>
<keyword evidence="5 6" id="KW-0472">Membrane</keyword>
<dbReference type="RefSeq" id="WP_341582080.1">
    <property type="nucleotide sequence ID" value="NZ_CP101118.1"/>
</dbReference>
<gene>
    <name evidence="8" type="ORF">NLK58_03610</name>
</gene>
<organism evidence="8 9">
    <name type="scientific">Marinobacter metalliresistant</name>
    <dbReference type="NCBI Taxonomy" id="2961995"/>
    <lineage>
        <taxon>Bacteria</taxon>
        <taxon>Pseudomonadati</taxon>
        <taxon>Pseudomonadota</taxon>
        <taxon>Gammaproteobacteria</taxon>
        <taxon>Pseudomonadales</taxon>
        <taxon>Marinobacteraceae</taxon>
        <taxon>Marinobacter</taxon>
    </lineage>
</organism>
<evidence type="ECO:0000256" key="2">
    <source>
        <dbReference type="ARBA" id="ARBA00022475"/>
    </source>
</evidence>
<name>A0ABZ2W3U0_9GAMM</name>
<evidence type="ECO:0000313" key="9">
    <source>
        <dbReference type="Proteomes" id="UP001475781"/>
    </source>
</evidence>
<reference evidence="8 9" key="1">
    <citation type="submission" date="2022-07" db="EMBL/GenBank/DDBJ databases">
        <title>A copper resistant bacterium isolated from sediment samples of deep sea hydrothermal areas.</title>
        <authorList>
            <person name="Zeng X."/>
        </authorList>
    </citation>
    <scope>NUCLEOTIDE SEQUENCE [LARGE SCALE GENOMIC DNA]</scope>
    <source>
        <strain evidence="9">CuT 6</strain>
    </source>
</reference>
<dbReference type="Gene3D" id="3.90.550.10">
    <property type="entry name" value="Spore Coat Polysaccharide Biosynthesis Protein SpsA, Chain A"/>
    <property type="match status" value="1"/>
</dbReference>
<feature type="transmembrane region" description="Helical" evidence="6">
    <location>
        <begin position="313"/>
        <end position="332"/>
    </location>
</feature>
<protein>
    <submittedName>
        <fullName evidence="8">Glycosyltransferase</fullName>
    </submittedName>
</protein>
<dbReference type="SUPFAM" id="SSF53448">
    <property type="entry name" value="Nucleotide-diphospho-sugar transferases"/>
    <property type="match status" value="1"/>
</dbReference>
<evidence type="ECO:0000256" key="4">
    <source>
        <dbReference type="ARBA" id="ARBA00022679"/>
    </source>
</evidence>
<proteinExistence type="predicted"/>
<dbReference type="EMBL" id="CP101118">
    <property type="protein sequence ID" value="WZF89313.1"/>
    <property type="molecule type" value="Genomic_DNA"/>
</dbReference>
<dbReference type="PANTHER" id="PTHR43646:SF2">
    <property type="entry name" value="GLYCOSYLTRANSFERASE 2-LIKE DOMAIN-CONTAINING PROTEIN"/>
    <property type="match status" value="1"/>
</dbReference>
<dbReference type="InterPro" id="IPR001173">
    <property type="entry name" value="Glyco_trans_2-like"/>
</dbReference>
<evidence type="ECO:0000256" key="6">
    <source>
        <dbReference type="SAM" id="Phobius"/>
    </source>
</evidence>
<keyword evidence="6" id="KW-1133">Transmembrane helix</keyword>